<organism evidence="2 3">
    <name type="scientific">Hirsutella rhossiliensis</name>
    <dbReference type="NCBI Taxonomy" id="111463"/>
    <lineage>
        <taxon>Eukaryota</taxon>
        <taxon>Fungi</taxon>
        <taxon>Dikarya</taxon>
        <taxon>Ascomycota</taxon>
        <taxon>Pezizomycotina</taxon>
        <taxon>Sordariomycetes</taxon>
        <taxon>Hypocreomycetidae</taxon>
        <taxon>Hypocreales</taxon>
        <taxon>Ophiocordycipitaceae</taxon>
        <taxon>Hirsutella</taxon>
    </lineage>
</organism>
<name>A0A9P8MVP5_9HYPO</name>
<gene>
    <name evidence="2" type="ORF">HRG_07352</name>
</gene>
<evidence type="ECO:0000313" key="2">
    <source>
        <dbReference type="EMBL" id="KAH0961274.1"/>
    </source>
</evidence>
<evidence type="ECO:0000256" key="1">
    <source>
        <dbReference type="SAM" id="SignalP"/>
    </source>
</evidence>
<dbReference type="Gene3D" id="3.40.390.10">
    <property type="entry name" value="Collagenase (Catalytic Domain)"/>
    <property type="match status" value="1"/>
</dbReference>
<dbReference type="RefSeq" id="XP_044718787.1">
    <property type="nucleotide sequence ID" value="XM_044865823.1"/>
</dbReference>
<feature type="chain" id="PRO_5040403866" evidence="1">
    <location>
        <begin position="19"/>
        <end position="306"/>
    </location>
</feature>
<protein>
    <submittedName>
        <fullName evidence="2">Metallopeptidase, catalytic domain protein</fullName>
    </submittedName>
</protein>
<keyword evidence="3" id="KW-1185">Reference proteome</keyword>
<sequence>MAMLPLIVTGVMASVTMAGTIDTRSQPGHSCGTRDLSPEERMMFKRQRPQPDDNQLIELGAAMTFCCSGANCPSDNVAQNAVDQMNSFYKMCNIQFNLQNVSQTQDQRCQAGLQDNAAMDNLKSQVHTGNTSTLNIVYVNTNQGAGVKGVCVIPQPQTNIAQAVGSKDGCVVATDTLPKHNGGNDADGGGGAKKGRAGYSAVYSDVKKTMAAEAAAAVVTVTPAEPRLLLRTKRDTGSEKFTLGRAVAKGVARAAARSVALLAAPLVVGAYLLNAKMRETSWSPSRNRASSTLLTKSSATECDRLL</sequence>
<feature type="signal peptide" evidence="1">
    <location>
        <begin position="1"/>
        <end position="18"/>
    </location>
</feature>
<evidence type="ECO:0000313" key="3">
    <source>
        <dbReference type="Proteomes" id="UP000824596"/>
    </source>
</evidence>
<dbReference type="Proteomes" id="UP000824596">
    <property type="component" value="Unassembled WGS sequence"/>
</dbReference>
<dbReference type="InterPro" id="IPR024079">
    <property type="entry name" value="MetalloPept_cat_dom_sf"/>
</dbReference>
<proteinExistence type="predicted"/>
<keyword evidence="1" id="KW-0732">Signal</keyword>
<accession>A0A9P8MVP5</accession>
<dbReference type="AlphaFoldDB" id="A0A9P8MVP5"/>
<comment type="caution">
    <text evidence="2">The sequence shown here is derived from an EMBL/GenBank/DDBJ whole genome shotgun (WGS) entry which is preliminary data.</text>
</comment>
<reference evidence="2" key="1">
    <citation type="submission" date="2021-09" db="EMBL/GenBank/DDBJ databases">
        <title>A high-quality genome of the endoparasitic fungus Hirsutella rhossiliensis with a comparison of Hirsutella genomes reveals transposable elements contributing to genome size variation.</title>
        <authorList>
            <person name="Lin R."/>
            <person name="Jiao Y."/>
            <person name="Sun X."/>
            <person name="Ling J."/>
            <person name="Xie B."/>
            <person name="Cheng X."/>
        </authorList>
    </citation>
    <scope>NUCLEOTIDE SEQUENCE</scope>
    <source>
        <strain evidence="2">HR02</strain>
    </source>
</reference>
<dbReference type="GeneID" id="68356481"/>
<dbReference type="EMBL" id="JAIZPD010000008">
    <property type="protein sequence ID" value="KAH0961274.1"/>
    <property type="molecule type" value="Genomic_DNA"/>
</dbReference>
<dbReference type="GO" id="GO:0008237">
    <property type="term" value="F:metallopeptidase activity"/>
    <property type="evidence" value="ECO:0007669"/>
    <property type="project" value="InterPro"/>
</dbReference>
<dbReference type="OrthoDB" id="4921980at2759"/>